<gene>
    <name evidence="3" type="ORF">FSC37_09820</name>
</gene>
<proteinExistence type="predicted"/>
<evidence type="ECO:0000313" key="4">
    <source>
        <dbReference type="Proteomes" id="UP000321832"/>
    </source>
</evidence>
<evidence type="ECO:0000256" key="1">
    <source>
        <dbReference type="SAM" id="MobiDB-lite"/>
    </source>
</evidence>
<sequence>MQDKMQPSTPWWKVPTVWLVIGGPLSVVVASLSTAVIAWKHIDPVISTAQGDIRPGDNMAPKLSPKDALAPAQQGRNHAATPQR</sequence>
<comment type="caution">
    <text evidence="3">The sequence shown here is derived from an EMBL/GenBank/DDBJ whole genome shotgun (WGS) entry which is preliminary data.</text>
</comment>
<feature type="transmembrane region" description="Helical" evidence="2">
    <location>
        <begin position="17"/>
        <end position="39"/>
    </location>
</feature>
<protein>
    <recommendedName>
        <fullName evidence="5">Nitrogen fixation protein FixH</fullName>
    </recommendedName>
</protein>
<accession>A0A5C6U2D6</accession>
<dbReference type="EMBL" id="VOPW01000001">
    <property type="protein sequence ID" value="TXC66121.1"/>
    <property type="molecule type" value="Genomic_DNA"/>
</dbReference>
<keyword evidence="2" id="KW-0812">Transmembrane</keyword>
<evidence type="ECO:0008006" key="5">
    <source>
        <dbReference type="Google" id="ProtNLM"/>
    </source>
</evidence>
<name>A0A5C6U2D6_9BURK</name>
<keyword evidence="4" id="KW-1185">Reference proteome</keyword>
<feature type="compositionally biased region" description="Polar residues" evidence="1">
    <location>
        <begin position="74"/>
        <end position="84"/>
    </location>
</feature>
<feature type="region of interest" description="Disordered" evidence="1">
    <location>
        <begin position="48"/>
        <end position="84"/>
    </location>
</feature>
<dbReference type="Proteomes" id="UP000321832">
    <property type="component" value="Unassembled WGS sequence"/>
</dbReference>
<keyword evidence="2" id="KW-0472">Membrane</keyword>
<organism evidence="3 4">
    <name type="scientific">Piscinibacter aquaticus</name>
    <dbReference type="NCBI Taxonomy" id="392597"/>
    <lineage>
        <taxon>Bacteria</taxon>
        <taxon>Pseudomonadati</taxon>
        <taxon>Pseudomonadota</taxon>
        <taxon>Betaproteobacteria</taxon>
        <taxon>Burkholderiales</taxon>
        <taxon>Sphaerotilaceae</taxon>
        <taxon>Piscinibacter</taxon>
    </lineage>
</organism>
<evidence type="ECO:0000256" key="2">
    <source>
        <dbReference type="SAM" id="Phobius"/>
    </source>
</evidence>
<dbReference type="AlphaFoldDB" id="A0A5C6U2D6"/>
<evidence type="ECO:0000313" key="3">
    <source>
        <dbReference type="EMBL" id="TXC66121.1"/>
    </source>
</evidence>
<reference evidence="3 4" key="1">
    <citation type="submission" date="2019-08" db="EMBL/GenBank/DDBJ databases">
        <authorList>
            <person name="Khan S.A."/>
            <person name="Jeon C.O."/>
            <person name="Jeong S.E."/>
        </authorList>
    </citation>
    <scope>NUCLEOTIDE SEQUENCE [LARGE SCALE GENOMIC DNA]</scope>
    <source>
        <strain evidence="4">IMCC1728</strain>
    </source>
</reference>
<keyword evidence="2" id="KW-1133">Transmembrane helix</keyword>